<dbReference type="EMBL" id="QKRW01000010">
    <property type="protein sequence ID" value="RAL65387.1"/>
    <property type="molecule type" value="Genomic_DNA"/>
</dbReference>
<evidence type="ECO:0000259" key="1">
    <source>
        <dbReference type="Pfam" id="PF12222"/>
    </source>
</evidence>
<reference evidence="2 3" key="1">
    <citation type="submission" date="2018-06" db="EMBL/GenBank/DDBJ databases">
        <title>Genome Sequence of the Brown Rot Fungal Pathogen Monilinia fructigena.</title>
        <authorList>
            <person name="Landi L."/>
            <person name="De Miccolis Angelini R.M."/>
            <person name="Pollastro S."/>
            <person name="Abate D."/>
            <person name="Faretra F."/>
            <person name="Romanazzi G."/>
        </authorList>
    </citation>
    <scope>NUCLEOTIDE SEQUENCE [LARGE SCALE GENOMIC DNA]</scope>
    <source>
        <strain evidence="2 3">Mfrg269</strain>
    </source>
</reference>
<dbReference type="AlphaFoldDB" id="A0A395IYN2"/>
<dbReference type="InterPro" id="IPR056948">
    <property type="entry name" value="PNGaseA_N"/>
</dbReference>
<comment type="caution">
    <text evidence="2">The sequence shown here is derived from an EMBL/GenBank/DDBJ whole genome shotgun (WGS) entry which is preliminary data.</text>
</comment>
<evidence type="ECO:0000313" key="2">
    <source>
        <dbReference type="EMBL" id="RAL65387.1"/>
    </source>
</evidence>
<dbReference type="Pfam" id="PF12222">
    <property type="entry name" value="PNGaseA"/>
    <property type="match status" value="2"/>
</dbReference>
<accession>A0A395IYN2</accession>
<keyword evidence="3" id="KW-1185">Reference proteome</keyword>
<dbReference type="PANTHER" id="PTHR31104">
    <property type="entry name" value="PEPTIDE-N4-(N-ACETYL-BETA-GLUCOSAMINYL)ASPARAGINE AMIDASE A PROTEIN"/>
    <property type="match status" value="1"/>
</dbReference>
<name>A0A395IYN2_9HELO</name>
<evidence type="ECO:0000313" key="3">
    <source>
        <dbReference type="Proteomes" id="UP000249056"/>
    </source>
</evidence>
<sequence length="607" mass="66826">MGSTTTEEVIDRPPPALFQLPKALDLARTTEEGARDPVVISILEVEINRIWIKIQTEPATYVMSREEFGVFNYFQNRFQVLEVFQVYQPVLIPPGVADETASYNGVEETAINRVDERWPLAAKVVLMEHTFGKQLWHPAIIHHLVASFNKVVMNFTVTSSGRQFDRLALMYFGDSEIWRTSTAEPTTAGIRWEYLKDMTEYLYFWNSPQTLIFDLGNLIDSTYTGYYHTTLTATFFTSPETAEPADLIIPISARHGSEKCFQVLIDGQLAGVQWPFPVVFTGGIVPRALEAKSLDSMLSISMMEKEAVHSLIQLESYWLVTGKIFIWLDSNNSITTGTAPTLSLPTPIITTSQFLTQNASGANETLTYTTNVQRSLSISSTVITENGTTTSTWLQELGAMNYGQYSAFGAIQINNATTHGVDISTSGEFTKYKSEYTYPVWVNTTYLVLSSTNFTLDAAITRGLELSITGAPVFPDGLQPFTYLASSAPLTSGFSGTHLSSNQRGSAHYLGTSAGSSGFGSTSQTFEFSGLNVDSDSVNTELYYRDVEAVNSTIVYDEERLVGAEIGKYANSRLRGAYWSQSTLSPKAAIGRGKGNPKQLLVGGGVV</sequence>
<dbReference type="Pfam" id="PF25156">
    <property type="entry name" value="PNGase_A_C"/>
    <property type="match status" value="1"/>
</dbReference>
<dbReference type="OrthoDB" id="1612078at2759"/>
<protein>
    <recommendedName>
        <fullName evidence="1">Peptide N-acetyl-beta-D-glucosaminyl asparaginase amidase A N-terminal domain-containing protein</fullName>
    </recommendedName>
</protein>
<gene>
    <name evidence="2" type="ORF">DID88_000955</name>
</gene>
<feature type="domain" description="Peptide N-acetyl-beta-D-glucosaminyl asparaginase amidase A N-terminal" evidence="1">
    <location>
        <begin position="121"/>
        <end position="258"/>
    </location>
</feature>
<feature type="domain" description="Peptide N-acetyl-beta-D-glucosaminyl asparaginase amidase A N-terminal" evidence="1">
    <location>
        <begin position="260"/>
        <end position="288"/>
    </location>
</feature>
<organism evidence="2 3">
    <name type="scientific">Monilinia fructigena</name>
    <dbReference type="NCBI Taxonomy" id="38457"/>
    <lineage>
        <taxon>Eukaryota</taxon>
        <taxon>Fungi</taxon>
        <taxon>Dikarya</taxon>
        <taxon>Ascomycota</taxon>
        <taxon>Pezizomycotina</taxon>
        <taxon>Leotiomycetes</taxon>
        <taxon>Helotiales</taxon>
        <taxon>Sclerotiniaceae</taxon>
        <taxon>Monilinia</taxon>
    </lineage>
</organism>
<proteinExistence type="predicted"/>
<dbReference type="Proteomes" id="UP000249056">
    <property type="component" value="Unassembled WGS sequence"/>
</dbReference>
<dbReference type="InterPro" id="IPR021102">
    <property type="entry name" value="PNGase_A"/>
</dbReference>